<dbReference type="PANTHER" id="PTHR43671:SF13">
    <property type="entry name" value="SERINE_THREONINE-PROTEIN KINASE NEK2"/>
    <property type="match status" value="1"/>
</dbReference>
<dbReference type="EMBL" id="MSDW01000002">
    <property type="protein sequence ID" value="OKY77362.1"/>
    <property type="molecule type" value="Genomic_DNA"/>
</dbReference>
<dbReference type="InParanoid" id="A0A1Q6DSQ6"/>
<dbReference type="Proteomes" id="UP000185744">
    <property type="component" value="Unassembled WGS sequence"/>
</dbReference>
<accession>A0A1Q6DSQ6</accession>
<dbReference type="InterPro" id="IPR011009">
    <property type="entry name" value="Kinase-like_dom_sf"/>
</dbReference>
<dbReference type="AlphaFoldDB" id="A0A1Q6DSQ6"/>
<keyword evidence="9" id="KW-1185">Reference proteome</keyword>
<dbReference type="Gene3D" id="1.10.510.10">
    <property type="entry name" value="Transferase(Phosphotransferase) domain 1"/>
    <property type="match status" value="1"/>
</dbReference>
<dbReference type="GO" id="GO:0005524">
    <property type="term" value="F:ATP binding"/>
    <property type="evidence" value="ECO:0007669"/>
    <property type="project" value="UniProtKB-KW"/>
</dbReference>
<dbReference type="SUPFAM" id="SSF56112">
    <property type="entry name" value="Protein kinase-like (PK-like)"/>
    <property type="match status" value="1"/>
</dbReference>
<dbReference type="InterPro" id="IPR019734">
    <property type="entry name" value="TPR_rpt"/>
</dbReference>
<evidence type="ECO:0000256" key="3">
    <source>
        <dbReference type="ARBA" id="ARBA00022741"/>
    </source>
</evidence>
<organism evidence="8 9">
    <name type="scientific">Methanohalarchaeum thermophilum</name>
    <dbReference type="NCBI Taxonomy" id="1903181"/>
    <lineage>
        <taxon>Archaea</taxon>
        <taxon>Methanobacteriati</taxon>
        <taxon>Methanobacteriota</taxon>
        <taxon>Methanonatronarchaeia</taxon>
        <taxon>Methanonatronarchaeales</taxon>
        <taxon>Methanonatronarchaeaceae</taxon>
        <taxon>Candidatus Methanohalarchaeum</taxon>
    </lineage>
</organism>
<comment type="caution">
    <text evidence="8">The sequence shown here is derived from an EMBL/GenBank/DDBJ whole genome shotgun (WGS) entry which is preliminary data.</text>
</comment>
<feature type="coiled-coil region" evidence="6">
    <location>
        <begin position="112"/>
        <end position="234"/>
    </location>
</feature>
<protein>
    <recommendedName>
        <fullName evidence="1">non-specific serine/threonine protein kinase</fullName>
        <ecNumber evidence="1">2.7.11.1</ecNumber>
    </recommendedName>
</protein>
<evidence type="ECO:0000256" key="2">
    <source>
        <dbReference type="ARBA" id="ARBA00022679"/>
    </source>
</evidence>
<feature type="domain" description="Protein kinase" evidence="7">
    <location>
        <begin position="437"/>
        <end position="686"/>
    </location>
</feature>
<name>A0A1Q6DSQ6_METT1</name>
<evidence type="ECO:0000259" key="7">
    <source>
        <dbReference type="PROSITE" id="PS50011"/>
    </source>
</evidence>
<keyword evidence="4" id="KW-0418">Kinase</keyword>
<reference evidence="8" key="1">
    <citation type="submission" date="2016-12" db="EMBL/GenBank/DDBJ databases">
        <title>Discovery of methanogenic haloarchaea.</title>
        <authorList>
            <person name="Sorokin D.Y."/>
            <person name="Makarova K.S."/>
            <person name="Abbas B."/>
            <person name="Ferrer M."/>
            <person name="Golyshin P.N."/>
        </authorList>
    </citation>
    <scope>NUCLEOTIDE SEQUENCE [LARGE SCALE GENOMIC DNA]</scope>
    <source>
        <strain evidence="8">HMET1</strain>
    </source>
</reference>
<dbReference type="STRING" id="1903181.BTN85_2012"/>
<evidence type="ECO:0000313" key="9">
    <source>
        <dbReference type="Proteomes" id="UP000185744"/>
    </source>
</evidence>
<dbReference type="Pfam" id="PF00069">
    <property type="entry name" value="Pkinase"/>
    <property type="match status" value="1"/>
</dbReference>
<evidence type="ECO:0000256" key="1">
    <source>
        <dbReference type="ARBA" id="ARBA00012513"/>
    </source>
</evidence>
<dbReference type="EC" id="2.7.11.1" evidence="1"/>
<dbReference type="PROSITE" id="PS50011">
    <property type="entry name" value="PROTEIN_KINASE_DOM"/>
    <property type="match status" value="1"/>
</dbReference>
<evidence type="ECO:0000256" key="4">
    <source>
        <dbReference type="ARBA" id="ARBA00022777"/>
    </source>
</evidence>
<sequence>MLTTWFFLSPRLNDLIFYEYKKEIVTDIYNSKKLGALMADYEIDTGRLEKLKQEVEKTIDLISEEHSGADLSKSKEKLREVKELIKKDEFDRAEKLIEESKLAAKPTTEYLLSNAKDLANEAETRFKEEKYEKCLEKWNSSMEVYERAKEHAKEREEKEVISEIEKTLNSIKENIRNAKTAKENQKMTKLVNNSNYTIQNGNSLFQEKKYDQALEEYRKAKNQFNRALDIADENNFDESKEKIKESLKTIEQSIENVHLSKTEEKISEAEKKYENQEVKKSRKLFENSLDYIKSTENEIRNEKLDKIKEKIENSLIDSKIGIARKKISKAEEYFKKEEFYKAKEKYKKARDYLENLSDQAVELGSSNQVNEINELIKATTRNITSSTNAMMDVEHVEADLININKISKAKADFNSSFEIDKPDRNNNDVIYKLNKIYEEISFIEEGGFADVYKAKDKKGREVALKVPRKLTEKGEEIFLKEIENWRKMQHRNIVKLIKPRVQPPHLVLEYIEGGSLREKIENEGSLKIKRAVEIGFEVGRGLEYAHRKQGYVHADINPKNILITEVGEPKITDFGFAKLASSESEVRGYTLQYAPPEQIKENKAQEKADVYQLGLTIYEMLTGKNPFDAGYVKETQERIENLQPAASSEYNPKAEPLDDLLKDCLSKKEEDRPRIREVREKLYKYMKDFYNKSLHLSNDSNQKINCACQHAFRMAKEKNAQECLNALQFMKKNLRDQELRREVKELIEELEFRSEEKWMSIDQLTGEIEKILKKIN</sequence>
<evidence type="ECO:0000313" key="8">
    <source>
        <dbReference type="EMBL" id="OKY77362.1"/>
    </source>
</evidence>
<keyword evidence="5" id="KW-0067">ATP-binding</keyword>
<keyword evidence="3" id="KW-0547">Nucleotide-binding</keyword>
<dbReference type="InterPro" id="IPR050660">
    <property type="entry name" value="NEK_Ser/Thr_kinase"/>
</dbReference>
<evidence type="ECO:0000256" key="5">
    <source>
        <dbReference type="ARBA" id="ARBA00022840"/>
    </source>
</evidence>
<dbReference type="SMART" id="SM00028">
    <property type="entry name" value="TPR"/>
    <property type="match status" value="3"/>
</dbReference>
<dbReference type="CDD" id="cd14014">
    <property type="entry name" value="STKc_PknB_like"/>
    <property type="match status" value="1"/>
</dbReference>
<dbReference type="InterPro" id="IPR000719">
    <property type="entry name" value="Prot_kinase_dom"/>
</dbReference>
<keyword evidence="6" id="KW-0175">Coiled coil</keyword>
<evidence type="ECO:0000256" key="6">
    <source>
        <dbReference type="SAM" id="Coils"/>
    </source>
</evidence>
<dbReference type="GO" id="GO:0004674">
    <property type="term" value="F:protein serine/threonine kinase activity"/>
    <property type="evidence" value="ECO:0007669"/>
    <property type="project" value="UniProtKB-EC"/>
</dbReference>
<feature type="coiled-coil region" evidence="6">
    <location>
        <begin position="720"/>
        <end position="756"/>
    </location>
</feature>
<keyword evidence="2" id="KW-0808">Transferase</keyword>
<gene>
    <name evidence="8" type="ORF">BTN85_2012</name>
</gene>
<proteinExistence type="predicted"/>
<dbReference type="PANTHER" id="PTHR43671">
    <property type="entry name" value="SERINE/THREONINE-PROTEIN KINASE NEK"/>
    <property type="match status" value="1"/>
</dbReference>